<dbReference type="Proteomes" id="UP000283975">
    <property type="component" value="Unassembled WGS sequence"/>
</dbReference>
<proteinExistence type="predicted"/>
<name>A0A414AWW3_9FIRM</name>
<accession>A0A414AWW3</accession>
<dbReference type="NCBIfam" id="TIGR03798">
    <property type="entry name" value="leader_Nif11"/>
    <property type="match status" value="1"/>
</dbReference>
<dbReference type="InterPro" id="IPR022516">
    <property type="entry name" value="CHP03798_Ocin"/>
</dbReference>
<protein>
    <submittedName>
        <fullName evidence="2">Nif11-like leader peptide family natural product</fullName>
    </submittedName>
</protein>
<dbReference type="AlphaFoldDB" id="A0A414AWW3"/>
<comment type="caution">
    <text evidence="2">The sequence shown here is derived from an EMBL/GenBank/DDBJ whole genome shotgun (WGS) entry which is preliminary data.</text>
</comment>
<evidence type="ECO:0000313" key="2">
    <source>
        <dbReference type="EMBL" id="RHC56327.1"/>
    </source>
</evidence>
<evidence type="ECO:0000313" key="3">
    <source>
        <dbReference type="Proteomes" id="UP000283975"/>
    </source>
</evidence>
<organism evidence="2 3">
    <name type="scientific">Enterocloster bolteae</name>
    <dbReference type="NCBI Taxonomy" id="208479"/>
    <lineage>
        <taxon>Bacteria</taxon>
        <taxon>Bacillati</taxon>
        <taxon>Bacillota</taxon>
        <taxon>Clostridia</taxon>
        <taxon>Lachnospirales</taxon>
        <taxon>Lachnospiraceae</taxon>
        <taxon>Enterocloster</taxon>
    </lineage>
</organism>
<dbReference type="InterPro" id="IPR012903">
    <property type="entry name" value="Nif11"/>
</dbReference>
<evidence type="ECO:0000259" key="1">
    <source>
        <dbReference type="Pfam" id="PF07862"/>
    </source>
</evidence>
<dbReference type="Pfam" id="PF07862">
    <property type="entry name" value="Nif11"/>
    <property type="match status" value="1"/>
</dbReference>
<dbReference type="EMBL" id="QSHZ01000009">
    <property type="protein sequence ID" value="RHC56327.1"/>
    <property type="molecule type" value="Genomic_DNA"/>
</dbReference>
<reference evidence="2 3" key="1">
    <citation type="submission" date="2018-08" db="EMBL/GenBank/DDBJ databases">
        <title>A genome reference for cultivated species of the human gut microbiota.</title>
        <authorList>
            <person name="Zou Y."/>
            <person name="Xue W."/>
            <person name="Luo G."/>
        </authorList>
    </citation>
    <scope>NUCLEOTIDE SEQUENCE [LARGE SCALE GENOMIC DNA]</scope>
    <source>
        <strain evidence="2 3">AM35-14</strain>
    </source>
</reference>
<feature type="domain" description="Nif11" evidence="1">
    <location>
        <begin position="30"/>
        <end position="79"/>
    </location>
</feature>
<gene>
    <name evidence="2" type="ORF">DW839_10280</name>
</gene>
<sequence length="151" mass="16988">MMSLKLYPVVGDPIPKFSYRRMPHKRRMYMSKENLMKFYEQASVDSVLGQRLSELKEEHKKAIIALAKEIGFELTARDFEAEAEALTDDEIAKITGGGFQGMYGLKPLPGYKCMACGKWTYATGNQISQFLQIAPPACPACGGGTFRTYQW</sequence>